<evidence type="ECO:0000313" key="15">
    <source>
        <dbReference type="Proteomes" id="UP001165121"/>
    </source>
</evidence>
<evidence type="ECO:0000256" key="6">
    <source>
        <dbReference type="ARBA" id="ARBA00022475"/>
    </source>
</evidence>
<dbReference type="Pfam" id="PF03083">
    <property type="entry name" value="MtN3_slv"/>
    <property type="match status" value="2"/>
</dbReference>
<evidence type="ECO:0000256" key="3">
    <source>
        <dbReference type="ARBA" id="ARBA00007809"/>
    </source>
</evidence>
<keyword evidence="6" id="KW-1003">Cell membrane</keyword>
<sequence>MSYSTSPTHTVFVVLTIISSILVRISPIPDFYRIYKTKNTGEVAILPVVLLETNCCLLTIYGYLVGNFSPLFFVAVLGVITSSVFIGIFYKFTQERAPVHKLCAVNLLIVVVVIIYTTIALTTTFTHQSRHEINVTIGWTTIVASIAMFGAPLATVKKVVQTKSAASMPFAMCLTYAINCLLWVVLCLLAPDKFVMIPNAAGAALGIVQLMLCYIYRPKKTHTVQAIDINIGDLEMQVATSTPFSSQWHKSFCAVSPLRQENSYNERAPDFVALSSPAN</sequence>
<evidence type="ECO:0000256" key="8">
    <source>
        <dbReference type="ARBA" id="ARBA00022692"/>
    </source>
</evidence>
<keyword evidence="8 13" id="KW-0812">Transmembrane</keyword>
<dbReference type="EMBL" id="BSXT01000600">
    <property type="protein sequence ID" value="GMF30666.1"/>
    <property type="molecule type" value="Genomic_DNA"/>
</dbReference>
<evidence type="ECO:0000256" key="7">
    <source>
        <dbReference type="ARBA" id="ARBA00022597"/>
    </source>
</evidence>
<comment type="caution">
    <text evidence="14">The sequence shown here is derived from an EMBL/GenBank/DDBJ whole genome shotgun (WGS) entry which is preliminary data.</text>
</comment>
<reference evidence="14" key="1">
    <citation type="submission" date="2023-04" db="EMBL/GenBank/DDBJ databases">
        <title>Phytophthora fragariaefolia NBRC 109709.</title>
        <authorList>
            <person name="Ichikawa N."/>
            <person name="Sato H."/>
            <person name="Tonouchi N."/>
        </authorList>
    </citation>
    <scope>NUCLEOTIDE SEQUENCE</scope>
    <source>
        <strain evidence="14">NBRC 109709</strain>
    </source>
</reference>
<proteinExistence type="inferred from homology"/>
<accession>A0A9W6UEE8</accession>
<keyword evidence="12 13" id="KW-0472">Membrane</keyword>
<feature type="transmembrane region" description="Helical" evidence="13">
    <location>
        <begin position="43"/>
        <end position="64"/>
    </location>
</feature>
<keyword evidence="11" id="KW-0333">Golgi apparatus</keyword>
<evidence type="ECO:0000256" key="13">
    <source>
        <dbReference type="SAM" id="Phobius"/>
    </source>
</evidence>
<feature type="transmembrane region" description="Helical" evidence="13">
    <location>
        <begin position="137"/>
        <end position="156"/>
    </location>
</feature>
<dbReference type="Gene3D" id="1.20.1280.290">
    <property type="match status" value="2"/>
</dbReference>
<dbReference type="FunFam" id="1.20.1280.290:FF:000004">
    <property type="entry name" value="Sugar transporter SWEET"/>
    <property type="match status" value="1"/>
</dbReference>
<evidence type="ECO:0000256" key="2">
    <source>
        <dbReference type="ARBA" id="ARBA00004653"/>
    </source>
</evidence>
<evidence type="ECO:0000256" key="5">
    <source>
        <dbReference type="ARBA" id="ARBA00022448"/>
    </source>
</evidence>
<feature type="transmembrane region" description="Helical" evidence="13">
    <location>
        <begin position="168"/>
        <end position="191"/>
    </location>
</feature>
<dbReference type="GO" id="GO:0051119">
    <property type="term" value="F:sugar transmembrane transporter activity"/>
    <property type="evidence" value="ECO:0007669"/>
    <property type="project" value="InterPro"/>
</dbReference>
<dbReference type="FunFam" id="1.20.1280.290:FF:000007">
    <property type="entry name" value="Bidirectional sugar transporter SWEET7"/>
    <property type="match status" value="1"/>
</dbReference>
<dbReference type="Proteomes" id="UP001165121">
    <property type="component" value="Unassembled WGS sequence"/>
</dbReference>
<feature type="transmembrane region" description="Helical" evidence="13">
    <location>
        <begin position="197"/>
        <end position="216"/>
    </location>
</feature>
<evidence type="ECO:0000256" key="10">
    <source>
        <dbReference type="ARBA" id="ARBA00022989"/>
    </source>
</evidence>
<dbReference type="AlphaFoldDB" id="A0A9W6UEE8"/>
<evidence type="ECO:0000313" key="14">
    <source>
        <dbReference type="EMBL" id="GMF30666.1"/>
    </source>
</evidence>
<evidence type="ECO:0000256" key="1">
    <source>
        <dbReference type="ARBA" id="ARBA00004651"/>
    </source>
</evidence>
<evidence type="ECO:0000256" key="12">
    <source>
        <dbReference type="ARBA" id="ARBA00023136"/>
    </source>
</evidence>
<keyword evidence="7" id="KW-0762">Sugar transport</keyword>
<keyword evidence="10 13" id="KW-1133">Transmembrane helix</keyword>
<feature type="transmembrane region" description="Helical" evidence="13">
    <location>
        <begin position="102"/>
        <end position="125"/>
    </location>
</feature>
<dbReference type="GO" id="GO:0005886">
    <property type="term" value="C:plasma membrane"/>
    <property type="evidence" value="ECO:0007669"/>
    <property type="project" value="UniProtKB-SubCell"/>
</dbReference>
<comment type="similarity">
    <text evidence="3">Belongs to the SWEET sugar transporter family.</text>
</comment>
<comment type="subcellular location">
    <subcellularLocation>
        <location evidence="1">Cell membrane</location>
        <topology evidence="1">Multi-pass membrane protein</topology>
    </subcellularLocation>
    <subcellularLocation>
        <location evidence="2">Golgi apparatus membrane</location>
        <topology evidence="2">Multi-pass membrane protein</topology>
    </subcellularLocation>
</comment>
<keyword evidence="9" id="KW-0677">Repeat</keyword>
<evidence type="ECO:0000256" key="11">
    <source>
        <dbReference type="ARBA" id="ARBA00023034"/>
    </source>
</evidence>
<dbReference type="InterPro" id="IPR047664">
    <property type="entry name" value="SWEET"/>
</dbReference>
<protein>
    <recommendedName>
        <fullName evidence="4">Sugar transporter SWEET1</fullName>
    </recommendedName>
</protein>
<feature type="transmembrane region" description="Helical" evidence="13">
    <location>
        <begin position="6"/>
        <end position="23"/>
    </location>
</feature>
<dbReference type="InterPro" id="IPR004316">
    <property type="entry name" value="SWEET_rpt"/>
</dbReference>
<evidence type="ECO:0000256" key="4">
    <source>
        <dbReference type="ARBA" id="ARBA00021741"/>
    </source>
</evidence>
<gene>
    <name evidence="14" type="ORF">Pfra01_000682700</name>
</gene>
<feature type="transmembrane region" description="Helical" evidence="13">
    <location>
        <begin position="70"/>
        <end position="90"/>
    </location>
</feature>
<organism evidence="14 15">
    <name type="scientific">Phytophthora fragariaefolia</name>
    <dbReference type="NCBI Taxonomy" id="1490495"/>
    <lineage>
        <taxon>Eukaryota</taxon>
        <taxon>Sar</taxon>
        <taxon>Stramenopiles</taxon>
        <taxon>Oomycota</taxon>
        <taxon>Peronosporomycetes</taxon>
        <taxon>Peronosporales</taxon>
        <taxon>Peronosporaceae</taxon>
        <taxon>Phytophthora</taxon>
    </lineage>
</organism>
<keyword evidence="15" id="KW-1185">Reference proteome</keyword>
<dbReference type="PANTHER" id="PTHR10791:SF30">
    <property type="entry name" value="SUGAR TRANSPORTER SWEET1"/>
    <property type="match status" value="1"/>
</dbReference>
<dbReference type="PANTHER" id="PTHR10791">
    <property type="entry name" value="RAG1-ACTIVATING PROTEIN 1"/>
    <property type="match status" value="1"/>
</dbReference>
<dbReference type="OrthoDB" id="108732at2759"/>
<evidence type="ECO:0000256" key="9">
    <source>
        <dbReference type="ARBA" id="ARBA00022737"/>
    </source>
</evidence>
<dbReference type="GO" id="GO:0000139">
    <property type="term" value="C:Golgi membrane"/>
    <property type="evidence" value="ECO:0007669"/>
    <property type="project" value="UniProtKB-SubCell"/>
</dbReference>
<name>A0A9W6UEE8_9STRA</name>
<keyword evidence="5" id="KW-0813">Transport</keyword>